<keyword evidence="2" id="KW-1185">Reference proteome</keyword>
<protein>
    <submittedName>
        <fullName evidence="1">Uncharacterized protein</fullName>
    </submittedName>
</protein>
<evidence type="ECO:0000313" key="2">
    <source>
        <dbReference type="Proteomes" id="UP000724584"/>
    </source>
</evidence>
<comment type="caution">
    <text evidence="1">The sequence shown here is derived from an EMBL/GenBank/DDBJ whole genome shotgun (WGS) entry which is preliminary data.</text>
</comment>
<reference evidence="1 2" key="1">
    <citation type="journal article" date="2021" name="Nat. Commun.">
        <title>Genetic determinants of endophytism in the Arabidopsis root mycobiome.</title>
        <authorList>
            <person name="Mesny F."/>
            <person name="Miyauchi S."/>
            <person name="Thiergart T."/>
            <person name="Pickel B."/>
            <person name="Atanasova L."/>
            <person name="Karlsson M."/>
            <person name="Huettel B."/>
            <person name="Barry K.W."/>
            <person name="Haridas S."/>
            <person name="Chen C."/>
            <person name="Bauer D."/>
            <person name="Andreopoulos W."/>
            <person name="Pangilinan J."/>
            <person name="LaButti K."/>
            <person name="Riley R."/>
            <person name="Lipzen A."/>
            <person name="Clum A."/>
            <person name="Drula E."/>
            <person name="Henrissat B."/>
            <person name="Kohler A."/>
            <person name="Grigoriev I.V."/>
            <person name="Martin F.M."/>
            <person name="Hacquard S."/>
        </authorList>
    </citation>
    <scope>NUCLEOTIDE SEQUENCE [LARGE SCALE GENOMIC DNA]</scope>
    <source>
        <strain evidence="1 2">MPI-SDFR-AT-0079</strain>
    </source>
</reference>
<proteinExistence type="predicted"/>
<dbReference type="Proteomes" id="UP000724584">
    <property type="component" value="Unassembled WGS sequence"/>
</dbReference>
<dbReference type="EMBL" id="JAGIZQ010000002">
    <property type="protein sequence ID" value="KAH6641137.1"/>
    <property type="molecule type" value="Genomic_DNA"/>
</dbReference>
<organism evidence="1 2">
    <name type="scientific">Chaetomium tenue</name>
    <dbReference type="NCBI Taxonomy" id="1854479"/>
    <lineage>
        <taxon>Eukaryota</taxon>
        <taxon>Fungi</taxon>
        <taxon>Dikarya</taxon>
        <taxon>Ascomycota</taxon>
        <taxon>Pezizomycotina</taxon>
        <taxon>Sordariomycetes</taxon>
        <taxon>Sordariomycetidae</taxon>
        <taxon>Sordariales</taxon>
        <taxon>Chaetomiaceae</taxon>
        <taxon>Chaetomium</taxon>
    </lineage>
</organism>
<accession>A0ACB7PN00</accession>
<sequence length="85" mass="9506">MRVKNQHPLCVRVGIRDNRGIRADVAVVDLSKMVKSMVRNKPYSELVSFELKHKAAPIEMRLQFGNAVSSSCLISGFPRPLLSDP</sequence>
<evidence type="ECO:0000313" key="1">
    <source>
        <dbReference type="EMBL" id="KAH6641137.1"/>
    </source>
</evidence>
<gene>
    <name evidence="1" type="ORF">F5144DRAFT_562658</name>
</gene>
<name>A0ACB7PN00_9PEZI</name>